<accession>A0A7X2ZWZ5</accession>
<feature type="domain" description="Beta-hexosaminidase bacterial type N-terminal" evidence="8">
    <location>
        <begin position="14"/>
        <end position="140"/>
    </location>
</feature>
<dbReference type="InterPro" id="IPR029018">
    <property type="entry name" value="Hex-like_dom2"/>
</dbReference>
<dbReference type="PANTHER" id="PTHR22600">
    <property type="entry name" value="BETA-HEXOSAMINIDASE"/>
    <property type="match status" value="1"/>
</dbReference>
<organism evidence="9 10">
    <name type="scientific">Zobellia amurskyensis</name>
    <dbReference type="NCBI Taxonomy" id="248905"/>
    <lineage>
        <taxon>Bacteria</taxon>
        <taxon>Pseudomonadati</taxon>
        <taxon>Bacteroidota</taxon>
        <taxon>Flavobacteriia</taxon>
        <taxon>Flavobacteriales</taxon>
        <taxon>Flavobacteriaceae</taxon>
        <taxon>Zobellia</taxon>
    </lineage>
</organism>
<feature type="active site" description="Proton donor" evidence="6">
    <location>
        <position position="302"/>
    </location>
</feature>
<dbReference type="GO" id="GO:0016020">
    <property type="term" value="C:membrane"/>
    <property type="evidence" value="ECO:0007669"/>
    <property type="project" value="TreeGrafter"/>
</dbReference>
<keyword evidence="10" id="KW-1185">Reference proteome</keyword>
<evidence type="ECO:0000256" key="3">
    <source>
        <dbReference type="ARBA" id="ARBA00012663"/>
    </source>
</evidence>
<dbReference type="InterPro" id="IPR015883">
    <property type="entry name" value="Glyco_hydro_20_cat"/>
</dbReference>
<comment type="catalytic activity">
    <reaction evidence="1">
        <text>Hydrolysis of terminal non-reducing N-acetyl-D-hexosamine residues in N-acetyl-beta-D-hexosaminides.</text>
        <dbReference type="EC" id="3.2.1.52"/>
    </reaction>
</comment>
<dbReference type="CDD" id="cd06563">
    <property type="entry name" value="GH20_chitobiase-like"/>
    <property type="match status" value="1"/>
</dbReference>
<keyword evidence="4" id="KW-0378">Hydrolase</keyword>
<evidence type="ECO:0000313" key="10">
    <source>
        <dbReference type="Proteomes" id="UP000540519"/>
    </source>
</evidence>
<dbReference type="Gene3D" id="3.30.379.10">
    <property type="entry name" value="Chitobiase/beta-hexosaminidase domain 2-like"/>
    <property type="match status" value="1"/>
</dbReference>
<gene>
    <name evidence="9" type="ORF">D9O36_18995</name>
</gene>
<comment type="caution">
    <text evidence="9">The sequence shown here is derived from an EMBL/GenBank/DDBJ whole genome shotgun (WGS) entry which is preliminary data.</text>
</comment>
<sequence length="521" mass="59656">MLTFLFFTVNAQVPLIPKPTEAIAGKGAFVLDKNTSVNNNDERLSDVVSYLKAQILSQTQIPLYGGDFNLKGTKKIVLELVTDATIGAEGYRLLITPKEIKISGSSVSGVFYGTVSLVQLALENRPENGQVLIDSYEIKDEPFYEWRGIMLDVSRYFIETEKIKSILDWMAFYKLNTLHWHLTDATGWRMEILKYPKLALIGGIGDHFNSDLPAQYYTQREIQEIVDYAEKLNIKVIPEIDMPGHATAANKAYPEFSGGGSEKYPEFTFNPGKESTYGYLTDILREVNALFPSGLIHLGGDEVSFGNQKWNSNKDILALMKREKLAGLKDVEHYFMERMADSVFNMNAKVLAWDELAEIDLPKDKTIIYWWRHDKPEQFQKALEKGFSTVICPRIPYYFDFVQDEHHRSGRKWDGGYSPIEAVYGFDVNSIVDAKKYDSQILGVQGNLWTETINSETRIDYMLFPRIAALSESAWTETRNDYKSFELRLKPHLDLYEKQGIYYYNPIDPNLIPEPVHLLTE</sequence>
<dbReference type="Pfam" id="PF00728">
    <property type="entry name" value="Glyco_hydro_20"/>
    <property type="match status" value="1"/>
</dbReference>
<dbReference type="GO" id="GO:0005975">
    <property type="term" value="P:carbohydrate metabolic process"/>
    <property type="evidence" value="ECO:0007669"/>
    <property type="project" value="InterPro"/>
</dbReference>
<dbReference type="AlphaFoldDB" id="A0A7X2ZWZ5"/>
<dbReference type="GO" id="GO:0030203">
    <property type="term" value="P:glycosaminoglycan metabolic process"/>
    <property type="evidence" value="ECO:0007669"/>
    <property type="project" value="TreeGrafter"/>
</dbReference>
<dbReference type="EC" id="3.2.1.52" evidence="3"/>
<dbReference type="Proteomes" id="UP000540519">
    <property type="component" value="Unassembled WGS sequence"/>
</dbReference>
<proteinExistence type="inferred from homology"/>
<feature type="domain" description="Glycoside hydrolase family 20 catalytic" evidence="7">
    <location>
        <begin position="144"/>
        <end position="477"/>
    </location>
</feature>
<comment type="similarity">
    <text evidence="2">Belongs to the glycosyl hydrolase 20 family.</text>
</comment>
<dbReference type="InterPro" id="IPR015882">
    <property type="entry name" value="HEX_bac_N"/>
</dbReference>
<evidence type="ECO:0000259" key="8">
    <source>
        <dbReference type="Pfam" id="PF02838"/>
    </source>
</evidence>
<dbReference type="PANTHER" id="PTHR22600:SF57">
    <property type="entry name" value="BETA-N-ACETYLHEXOSAMINIDASE"/>
    <property type="match status" value="1"/>
</dbReference>
<dbReference type="InterPro" id="IPR025705">
    <property type="entry name" value="Beta_hexosaminidase_sua/sub"/>
</dbReference>
<evidence type="ECO:0000259" key="7">
    <source>
        <dbReference type="Pfam" id="PF00728"/>
    </source>
</evidence>
<evidence type="ECO:0000256" key="1">
    <source>
        <dbReference type="ARBA" id="ARBA00001231"/>
    </source>
</evidence>
<dbReference type="SUPFAM" id="SSF51445">
    <property type="entry name" value="(Trans)glycosidases"/>
    <property type="match status" value="1"/>
</dbReference>
<dbReference type="GO" id="GO:0004563">
    <property type="term" value="F:beta-N-acetylhexosaminidase activity"/>
    <property type="evidence" value="ECO:0007669"/>
    <property type="project" value="UniProtKB-EC"/>
</dbReference>
<dbReference type="RefSeq" id="WP_155601099.1">
    <property type="nucleotide sequence ID" value="NZ_RCNR01000058.1"/>
</dbReference>
<dbReference type="InterPro" id="IPR017853">
    <property type="entry name" value="GH"/>
</dbReference>
<dbReference type="PRINTS" id="PR00738">
    <property type="entry name" value="GLHYDRLASE20"/>
</dbReference>
<evidence type="ECO:0000313" key="9">
    <source>
        <dbReference type="EMBL" id="MUH37945.1"/>
    </source>
</evidence>
<protein>
    <recommendedName>
        <fullName evidence="3">beta-N-acetylhexosaminidase</fullName>
        <ecNumber evidence="3">3.2.1.52</ecNumber>
    </recommendedName>
</protein>
<dbReference type="PIRSF" id="PIRSF001093">
    <property type="entry name" value="B-hxosamndse_ab_euk"/>
    <property type="match status" value="1"/>
</dbReference>
<dbReference type="SUPFAM" id="SSF55545">
    <property type="entry name" value="beta-N-acetylhexosaminidase-like domain"/>
    <property type="match status" value="1"/>
</dbReference>
<evidence type="ECO:0000256" key="2">
    <source>
        <dbReference type="ARBA" id="ARBA00006285"/>
    </source>
</evidence>
<evidence type="ECO:0000256" key="6">
    <source>
        <dbReference type="PIRSR" id="PIRSR625705-1"/>
    </source>
</evidence>
<reference evidence="9 10" key="1">
    <citation type="journal article" date="2019" name="Mar. Drugs">
        <title>Comparative Genomics and CAZyme Genome Repertoires of Marine Zobellia amurskyensis KMM 3526(T) and Zobellia laminariae KMM 3676(T).</title>
        <authorList>
            <person name="Chernysheva N."/>
            <person name="Bystritskaya E."/>
            <person name="Stenkova A."/>
            <person name="Golovkin I."/>
            <person name="Nedashkovskaya O."/>
            <person name="Isaeva M."/>
        </authorList>
    </citation>
    <scope>NUCLEOTIDE SEQUENCE [LARGE SCALE GENOMIC DNA]</scope>
    <source>
        <strain evidence="9 10">KMM 3526</strain>
    </source>
</reference>
<keyword evidence="5" id="KW-0326">Glycosidase</keyword>
<dbReference type="OrthoDB" id="9763537at2"/>
<dbReference type="EMBL" id="RCNR01000058">
    <property type="protein sequence ID" value="MUH37945.1"/>
    <property type="molecule type" value="Genomic_DNA"/>
</dbReference>
<dbReference type="Gene3D" id="3.20.20.80">
    <property type="entry name" value="Glycosidases"/>
    <property type="match status" value="1"/>
</dbReference>
<evidence type="ECO:0000256" key="5">
    <source>
        <dbReference type="ARBA" id="ARBA00023295"/>
    </source>
</evidence>
<dbReference type="Pfam" id="PF02838">
    <property type="entry name" value="Glyco_hydro_20b"/>
    <property type="match status" value="1"/>
</dbReference>
<evidence type="ECO:0000256" key="4">
    <source>
        <dbReference type="ARBA" id="ARBA00022801"/>
    </source>
</evidence>
<name>A0A7X2ZWZ5_9FLAO</name>